<sequence>MMAHMRMGSEEMPARRTGGAPLRAIFIAAALALAASPVAALATGLVPRSLGPATGVVVTAEQNYPAGTIVIVSDNRTLDLVVSGNRAIRYRIGVGRDGFRWSGVVKVGRKAEWPDWRPPAEMKARAPELPELVPAGPLNPMGARGIYLYRGKADTLYRIHGTNEQSTVGDFASSGCFRMSNADVIDLYDRVKVGTTVIVK</sequence>
<evidence type="ECO:0000256" key="7">
    <source>
        <dbReference type="ARBA" id="ARBA00022984"/>
    </source>
</evidence>
<proteinExistence type="inferred from homology"/>
<evidence type="ECO:0000256" key="6">
    <source>
        <dbReference type="ARBA" id="ARBA00022960"/>
    </source>
</evidence>
<keyword evidence="3" id="KW-0328">Glycosyltransferase</keyword>
<evidence type="ECO:0000256" key="1">
    <source>
        <dbReference type="ARBA" id="ARBA00004752"/>
    </source>
</evidence>
<dbReference type="InterPro" id="IPR050979">
    <property type="entry name" value="LD-transpeptidase"/>
</dbReference>
<evidence type="ECO:0000256" key="8">
    <source>
        <dbReference type="ARBA" id="ARBA00023316"/>
    </source>
</evidence>
<dbReference type="GO" id="GO:0016757">
    <property type="term" value="F:glycosyltransferase activity"/>
    <property type="evidence" value="ECO:0007669"/>
    <property type="project" value="UniProtKB-KW"/>
</dbReference>
<gene>
    <name evidence="11" type="ORF">FKV68_18605</name>
</gene>
<dbReference type="SUPFAM" id="SSF141523">
    <property type="entry name" value="L,D-transpeptidase catalytic domain-like"/>
    <property type="match status" value="1"/>
</dbReference>
<dbReference type="GO" id="GO:0071555">
    <property type="term" value="P:cell wall organization"/>
    <property type="evidence" value="ECO:0007669"/>
    <property type="project" value="UniProtKB-UniRule"/>
</dbReference>
<dbReference type="CDD" id="cd16913">
    <property type="entry name" value="YkuD_like"/>
    <property type="match status" value="1"/>
</dbReference>
<dbReference type="GO" id="GO:0071972">
    <property type="term" value="F:peptidoglycan L,D-transpeptidase activity"/>
    <property type="evidence" value="ECO:0007669"/>
    <property type="project" value="TreeGrafter"/>
</dbReference>
<dbReference type="UniPathway" id="UPA00219"/>
<evidence type="ECO:0000256" key="9">
    <source>
        <dbReference type="PROSITE-ProRule" id="PRU01373"/>
    </source>
</evidence>
<dbReference type="KEGG" id="emx:FKV68_18605"/>
<comment type="similarity">
    <text evidence="2">Belongs to the YkuD family.</text>
</comment>
<dbReference type="Proteomes" id="UP000510721">
    <property type="component" value="Chromosome"/>
</dbReference>
<feature type="domain" description="L,D-TPase catalytic" evidence="10">
    <location>
        <begin position="67"/>
        <end position="200"/>
    </location>
</feature>
<keyword evidence="6 9" id="KW-0133">Cell shape</keyword>
<keyword evidence="8 9" id="KW-0961">Cell wall biogenesis/degradation</keyword>
<dbReference type="PANTHER" id="PTHR30582">
    <property type="entry name" value="L,D-TRANSPEPTIDASE"/>
    <property type="match status" value="1"/>
</dbReference>
<keyword evidence="12" id="KW-1185">Reference proteome</keyword>
<dbReference type="InterPro" id="IPR005490">
    <property type="entry name" value="LD_TPept_cat_dom"/>
</dbReference>
<evidence type="ECO:0000259" key="10">
    <source>
        <dbReference type="PROSITE" id="PS52029"/>
    </source>
</evidence>
<accession>A0A859QDH8</accession>
<protein>
    <submittedName>
        <fullName evidence="11">L,D-transpeptidase</fullName>
    </submittedName>
</protein>
<evidence type="ECO:0000256" key="3">
    <source>
        <dbReference type="ARBA" id="ARBA00022676"/>
    </source>
</evidence>
<evidence type="ECO:0000256" key="2">
    <source>
        <dbReference type="ARBA" id="ARBA00005992"/>
    </source>
</evidence>
<feature type="active site" description="Proton donor/acceptor" evidence="9">
    <location>
        <position position="160"/>
    </location>
</feature>
<evidence type="ECO:0000256" key="4">
    <source>
        <dbReference type="ARBA" id="ARBA00022679"/>
    </source>
</evidence>
<dbReference type="PANTHER" id="PTHR30582:SF24">
    <property type="entry name" value="L,D-TRANSPEPTIDASE ERFK_SRFK-RELATED"/>
    <property type="match status" value="1"/>
</dbReference>
<comment type="pathway">
    <text evidence="1 9">Cell wall biogenesis; peptidoglycan biosynthesis.</text>
</comment>
<keyword evidence="7 9" id="KW-0573">Peptidoglycan synthesis</keyword>
<dbReference type="EMBL" id="CP041238">
    <property type="protein sequence ID" value="QLL63313.1"/>
    <property type="molecule type" value="Genomic_DNA"/>
</dbReference>
<organism evidence="11 12">
    <name type="scientific">Sinorhizobium mexicanum</name>
    <dbReference type="NCBI Taxonomy" id="375549"/>
    <lineage>
        <taxon>Bacteria</taxon>
        <taxon>Pseudomonadati</taxon>
        <taxon>Pseudomonadota</taxon>
        <taxon>Alphaproteobacteria</taxon>
        <taxon>Hyphomicrobiales</taxon>
        <taxon>Rhizobiaceae</taxon>
        <taxon>Sinorhizobium/Ensifer group</taxon>
        <taxon>Sinorhizobium</taxon>
    </lineage>
</organism>
<name>A0A859QDH8_9HYPH</name>
<reference evidence="11 12" key="1">
    <citation type="submission" date="2019-06" db="EMBL/GenBank/DDBJ databases">
        <title>Complete genome sequence of Ensifer mexicanus ITTG R7 isolated from nodules of Acacia angustissima (Mill.) Kuntze.</title>
        <authorList>
            <person name="Rincon-Rosales R."/>
            <person name="Rogel M.A."/>
            <person name="Guerrero G."/>
            <person name="Rincon-Molina C.I."/>
            <person name="Lopez-Lopez A."/>
            <person name="Martinez-Romero E."/>
        </authorList>
    </citation>
    <scope>NUCLEOTIDE SEQUENCE [LARGE SCALE GENOMIC DNA]</scope>
    <source>
        <strain evidence="11 12">ITTG R7</strain>
    </source>
</reference>
<evidence type="ECO:0000256" key="5">
    <source>
        <dbReference type="ARBA" id="ARBA00022801"/>
    </source>
</evidence>
<dbReference type="Pfam" id="PF03734">
    <property type="entry name" value="YkuD"/>
    <property type="match status" value="1"/>
</dbReference>
<evidence type="ECO:0000313" key="11">
    <source>
        <dbReference type="EMBL" id="QLL63313.1"/>
    </source>
</evidence>
<dbReference type="GO" id="GO:0008360">
    <property type="term" value="P:regulation of cell shape"/>
    <property type="evidence" value="ECO:0007669"/>
    <property type="project" value="UniProtKB-UniRule"/>
</dbReference>
<evidence type="ECO:0000313" key="12">
    <source>
        <dbReference type="Proteomes" id="UP000510721"/>
    </source>
</evidence>
<dbReference type="Gene3D" id="2.40.440.10">
    <property type="entry name" value="L,D-transpeptidase catalytic domain-like"/>
    <property type="match status" value="1"/>
</dbReference>
<dbReference type="InterPro" id="IPR038063">
    <property type="entry name" value="Transpep_catalytic_dom"/>
</dbReference>
<dbReference type="PROSITE" id="PS52029">
    <property type="entry name" value="LD_TPASE"/>
    <property type="match status" value="1"/>
</dbReference>
<dbReference type="AlphaFoldDB" id="A0A859QDH8"/>
<dbReference type="FunFam" id="2.40.440.10:FF:000002">
    <property type="entry name" value="L,D-transpeptidase ErfK/SrfK"/>
    <property type="match status" value="1"/>
</dbReference>
<feature type="active site" description="Nucleophile" evidence="9">
    <location>
        <position position="176"/>
    </location>
</feature>
<dbReference type="GO" id="GO:0018104">
    <property type="term" value="P:peptidoglycan-protein cross-linking"/>
    <property type="evidence" value="ECO:0007669"/>
    <property type="project" value="TreeGrafter"/>
</dbReference>
<dbReference type="GO" id="GO:0005576">
    <property type="term" value="C:extracellular region"/>
    <property type="evidence" value="ECO:0007669"/>
    <property type="project" value="TreeGrafter"/>
</dbReference>
<keyword evidence="4" id="KW-0808">Transferase</keyword>
<keyword evidence="5" id="KW-0378">Hydrolase</keyword>